<dbReference type="Proteomes" id="UP000317344">
    <property type="component" value="Chromosome"/>
</dbReference>
<protein>
    <submittedName>
        <fullName evidence="2">Uncharacterized protein</fullName>
    </submittedName>
</protein>
<feature type="transmembrane region" description="Helical" evidence="1">
    <location>
        <begin position="6"/>
        <end position="24"/>
    </location>
</feature>
<sequence>MTAGDWFSFGALCFSIVSVLFLFLNEVRRNRRISAVAWEVDHVCHDETERVDVFELTNLGQTMATNISIVMLDALPGNSEEIRDIRVVMPGESKRFVFRLGKPIEDSWVLLRWIPAGDRRYSFYQWFPVVTSSDLWDEWFRRQKYSFWKSAKRMFTRFLPREVETVGPGFSIGTRVKVNRGDQTKKEMAIANRLVDEWFAQCRAVSGGSGVEDGS</sequence>
<organism evidence="2 3">
    <name type="scientific">Tomitella fengzijianii</name>
    <dbReference type="NCBI Taxonomy" id="2597660"/>
    <lineage>
        <taxon>Bacteria</taxon>
        <taxon>Bacillati</taxon>
        <taxon>Actinomycetota</taxon>
        <taxon>Actinomycetes</taxon>
        <taxon>Mycobacteriales</taxon>
        <taxon>Tomitella</taxon>
    </lineage>
</organism>
<dbReference type="OrthoDB" id="10013295at2"/>
<name>A0A516X4N3_9ACTN</name>
<keyword evidence="1" id="KW-0812">Transmembrane</keyword>
<dbReference type="AlphaFoldDB" id="A0A516X4N3"/>
<keyword evidence="1" id="KW-1133">Transmembrane helix</keyword>
<evidence type="ECO:0000256" key="1">
    <source>
        <dbReference type="SAM" id="Phobius"/>
    </source>
</evidence>
<dbReference type="EMBL" id="CP041765">
    <property type="protein sequence ID" value="QDQ97963.1"/>
    <property type="molecule type" value="Genomic_DNA"/>
</dbReference>
<keyword evidence="1" id="KW-0472">Membrane</keyword>
<evidence type="ECO:0000313" key="2">
    <source>
        <dbReference type="EMBL" id="QDQ97963.1"/>
    </source>
</evidence>
<gene>
    <name evidence="2" type="ORF">FO059_12370</name>
</gene>
<accession>A0A516X4N3</accession>
<evidence type="ECO:0000313" key="3">
    <source>
        <dbReference type="Proteomes" id="UP000317344"/>
    </source>
</evidence>
<dbReference type="RefSeq" id="WP_143909171.1">
    <property type="nucleotide sequence ID" value="NZ_CP041765.1"/>
</dbReference>
<keyword evidence="3" id="KW-1185">Reference proteome</keyword>
<dbReference type="KEGG" id="toy:FO059_12370"/>
<reference evidence="2 3" key="1">
    <citation type="submission" date="2019-07" db="EMBL/GenBank/DDBJ databases">
        <title>Tomitella cavernea sp. nov., an actinomycete isolated from soil.</title>
        <authorList>
            <person name="Cheng J."/>
        </authorList>
    </citation>
    <scope>NUCLEOTIDE SEQUENCE [LARGE SCALE GENOMIC DNA]</scope>
    <source>
        <strain evidence="2 3">HY188</strain>
    </source>
</reference>
<proteinExistence type="predicted"/>
<reference evidence="2 3" key="2">
    <citation type="submission" date="2019-07" db="EMBL/GenBank/DDBJ databases">
        <authorList>
            <person name="Huang Y."/>
        </authorList>
    </citation>
    <scope>NUCLEOTIDE SEQUENCE [LARGE SCALE GENOMIC DNA]</scope>
    <source>
        <strain evidence="2 3">HY188</strain>
    </source>
</reference>